<feature type="compositionally biased region" description="Polar residues" evidence="2">
    <location>
        <begin position="653"/>
        <end position="672"/>
    </location>
</feature>
<feature type="compositionally biased region" description="Low complexity" evidence="2">
    <location>
        <begin position="555"/>
        <end position="564"/>
    </location>
</feature>
<feature type="region of interest" description="Disordered" evidence="2">
    <location>
        <begin position="706"/>
        <end position="725"/>
    </location>
</feature>
<evidence type="ECO:0000256" key="2">
    <source>
        <dbReference type="SAM" id="MobiDB-lite"/>
    </source>
</evidence>
<sequence>MAQSKVLLLEAHLRNLELQESSKRLFAASEDSRQNFDQRIATLESEYEKRMRQLEKALDQATGSHGADAQASALETQRTMNEARNKLEARLFRQKEMEERLAERETKLSERERRLDEKERELLRTALLIRKPDSHTEQNEANMMLSQENAIFRSQLSQARRQVKLLEAQLERQANECVNEGVHCKQPPHSIEMEDNEVIAASARPLSVGKPSIPHRGAGSEHAAATALKQEYEGRVARLTDEVQRSNDLLRNKDAEFKLLVVELESARRKNAEPPADLADGEARDLFGGENVSPNACEPPCNAGSVPDLIKNGQPPFQEYATSRDDDRWRGWGDLDNGSPRKEVHEQSLCNATCDLQEQSFAERVRPEFQRCSIAAAERQLLTSSFRTLSVDLEKQPQPLSEASNAVNRTLTILTPPAGSGPAGTEASQPMSCSQISLDRRLPAFRPRSSDRVGGPNNSTLRGEQYKETVGPCRSSAPITLHETASKAPLLRESTSAGLEFHPVPLKQETSGSLPKEITKESEQGATVDQFPEQQQAPKLDQCRQSMCSSLPKAESTSPLGSGLESEENENKEYSSTRQLQASPQNGEALDASNASRSGQDVAAPRSTVRGIPHAFPSKDPQTITVKRRPSVEGQLKPQGHAAGPVHEGPSTVRGNDSTLSATEAASRSPQENPKGCRETPVSTPRDCCGGEIACSSAVAQNIPLESSPPVMHRDNEGFTGSRLQSPWAEASIASSLPESPQGLSNFPSLSCPVAATIEGIPSPTRPKLDCSGGRTAAQRKSTFAGSLPPSSSPSEHEWLACVSPTNPVIHTNQADSYNDT</sequence>
<dbReference type="Proteomes" id="UP000018201">
    <property type="component" value="Unassembled WGS sequence"/>
</dbReference>
<evidence type="ECO:0000313" key="3">
    <source>
        <dbReference type="EMBL" id="CDI87266.1"/>
    </source>
</evidence>
<gene>
    <name evidence="3" type="ORF">EPH_0075650</name>
</gene>
<feature type="region of interest" description="Disordered" evidence="2">
    <location>
        <begin position="761"/>
        <end position="800"/>
    </location>
</feature>
<name>U6H3U0_9EIME</name>
<dbReference type="AlphaFoldDB" id="U6H3U0"/>
<feature type="coiled-coil region" evidence="1">
    <location>
        <begin position="149"/>
        <end position="176"/>
    </location>
</feature>
<dbReference type="VEuPathDB" id="ToxoDB:EPH_0075650"/>
<reference evidence="3" key="2">
    <citation type="submission" date="2013-10" db="EMBL/GenBank/DDBJ databases">
        <authorList>
            <person name="Aslett M."/>
        </authorList>
    </citation>
    <scope>NUCLEOTIDE SEQUENCE [LARGE SCALE GENOMIC DNA]</scope>
    <source>
        <strain evidence="3">Houghton</strain>
    </source>
</reference>
<evidence type="ECO:0000256" key="1">
    <source>
        <dbReference type="SAM" id="Coils"/>
    </source>
</evidence>
<dbReference type="OrthoDB" id="345978at2759"/>
<feature type="region of interest" description="Disordered" evidence="2">
    <location>
        <begin position="441"/>
        <end position="684"/>
    </location>
</feature>
<feature type="coiled-coil region" evidence="1">
    <location>
        <begin position="94"/>
        <end position="121"/>
    </location>
</feature>
<feature type="coiled-coil region" evidence="1">
    <location>
        <begin position="33"/>
        <end position="64"/>
    </location>
</feature>
<organism evidence="3 4">
    <name type="scientific">Eimeria praecox</name>
    <dbReference type="NCBI Taxonomy" id="51316"/>
    <lineage>
        <taxon>Eukaryota</taxon>
        <taxon>Sar</taxon>
        <taxon>Alveolata</taxon>
        <taxon>Apicomplexa</taxon>
        <taxon>Conoidasida</taxon>
        <taxon>Coccidia</taxon>
        <taxon>Eucoccidiorida</taxon>
        <taxon>Eimeriorina</taxon>
        <taxon>Eimeriidae</taxon>
        <taxon>Eimeria</taxon>
    </lineage>
</organism>
<keyword evidence="4" id="KW-1185">Reference proteome</keyword>
<accession>U6H3U0</accession>
<evidence type="ECO:0000313" key="4">
    <source>
        <dbReference type="Proteomes" id="UP000018201"/>
    </source>
</evidence>
<reference evidence="3" key="1">
    <citation type="submission" date="2013-10" db="EMBL/GenBank/DDBJ databases">
        <title>Genomic analysis of the causative agents of coccidiosis in chickens.</title>
        <authorList>
            <person name="Reid A.J."/>
            <person name="Blake D."/>
            <person name="Billington K."/>
            <person name="Browne H."/>
            <person name="Dunn M."/>
            <person name="Hung S."/>
            <person name="Kawahara F."/>
            <person name="Miranda-Saavedra D."/>
            <person name="Mourier T."/>
            <person name="Nagra H."/>
            <person name="Otto T.D."/>
            <person name="Rawlings N."/>
            <person name="Sanchez A."/>
            <person name="Sanders M."/>
            <person name="Subramaniam C."/>
            <person name="Tay Y."/>
            <person name="Dear P."/>
            <person name="Doerig C."/>
            <person name="Gruber A."/>
            <person name="Parkinson J."/>
            <person name="Shirley M."/>
            <person name="Wan K.L."/>
            <person name="Berriman M."/>
            <person name="Tomley F."/>
            <person name="Pain A."/>
        </authorList>
    </citation>
    <scope>NUCLEOTIDE SEQUENCE [LARGE SCALE GENOMIC DNA]</scope>
    <source>
        <strain evidence="3">Houghton</strain>
    </source>
</reference>
<feature type="compositionally biased region" description="Polar residues" evidence="2">
    <location>
        <begin position="524"/>
        <end position="549"/>
    </location>
</feature>
<keyword evidence="1" id="KW-0175">Coiled coil</keyword>
<feature type="coiled-coil region" evidence="1">
    <location>
        <begin position="222"/>
        <end position="256"/>
    </location>
</feature>
<proteinExistence type="predicted"/>
<protein>
    <submittedName>
        <fullName evidence="3">Uncharacterized protein</fullName>
    </submittedName>
</protein>
<dbReference type="EMBL" id="HG697076">
    <property type="protein sequence ID" value="CDI87266.1"/>
    <property type="molecule type" value="Genomic_DNA"/>
</dbReference>